<feature type="non-terminal residue" evidence="2">
    <location>
        <position position="138"/>
    </location>
</feature>
<evidence type="ECO:0000256" key="1">
    <source>
        <dbReference type="SAM" id="Phobius"/>
    </source>
</evidence>
<feature type="transmembrane region" description="Helical" evidence="1">
    <location>
        <begin position="60"/>
        <end position="80"/>
    </location>
</feature>
<dbReference type="EMBL" id="BTSY01000001">
    <property type="protein sequence ID" value="GMT10498.1"/>
    <property type="molecule type" value="Genomic_DNA"/>
</dbReference>
<evidence type="ECO:0000313" key="3">
    <source>
        <dbReference type="Proteomes" id="UP001432322"/>
    </source>
</evidence>
<sequence length="138" mass="15707">NAFVWRNSFVLFSDGFIFGPRAIGFYMIFSSLPACILGTLNILCYALVNNFSKLEFLSSQCSFICFSFWISINALFHYAIPTILFQADGDSIDQVADFFFTVYDTFDTAKWKPIVGLTALYLSFLTALAFNFFTSHRI</sequence>
<accession>A0AAV5UWF3</accession>
<proteinExistence type="predicted"/>
<organism evidence="2 3">
    <name type="scientific">Pristionchus fissidentatus</name>
    <dbReference type="NCBI Taxonomy" id="1538716"/>
    <lineage>
        <taxon>Eukaryota</taxon>
        <taxon>Metazoa</taxon>
        <taxon>Ecdysozoa</taxon>
        <taxon>Nematoda</taxon>
        <taxon>Chromadorea</taxon>
        <taxon>Rhabditida</taxon>
        <taxon>Rhabditina</taxon>
        <taxon>Diplogasteromorpha</taxon>
        <taxon>Diplogasteroidea</taxon>
        <taxon>Neodiplogasteridae</taxon>
        <taxon>Pristionchus</taxon>
    </lineage>
</organism>
<keyword evidence="1" id="KW-0472">Membrane</keyword>
<feature type="transmembrane region" description="Helical" evidence="1">
    <location>
        <begin position="114"/>
        <end position="133"/>
    </location>
</feature>
<keyword evidence="1" id="KW-0812">Transmembrane</keyword>
<keyword evidence="1" id="KW-1133">Transmembrane helix</keyword>
<evidence type="ECO:0000313" key="2">
    <source>
        <dbReference type="EMBL" id="GMT10498.1"/>
    </source>
</evidence>
<gene>
    <name evidence="2" type="ORF">PFISCL1PPCAC_1795</name>
</gene>
<name>A0AAV5UWF3_9BILA</name>
<feature type="transmembrane region" description="Helical" evidence="1">
    <location>
        <begin position="23"/>
        <end position="48"/>
    </location>
</feature>
<evidence type="ECO:0008006" key="4">
    <source>
        <dbReference type="Google" id="ProtNLM"/>
    </source>
</evidence>
<feature type="non-terminal residue" evidence="2">
    <location>
        <position position="1"/>
    </location>
</feature>
<dbReference type="AlphaFoldDB" id="A0AAV5UWF3"/>
<protein>
    <recommendedName>
        <fullName evidence="4">7TM GPCR serpentine receptor class x (Srx) domain-containing protein</fullName>
    </recommendedName>
</protein>
<dbReference type="Proteomes" id="UP001432322">
    <property type="component" value="Unassembled WGS sequence"/>
</dbReference>
<comment type="caution">
    <text evidence="2">The sequence shown here is derived from an EMBL/GenBank/DDBJ whole genome shotgun (WGS) entry which is preliminary data.</text>
</comment>
<reference evidence="2" key="1">
    <citation type="submission" date="2023-10" db="EMBL/GenBank/DDBJ databases">
        <title>Genome assembly of Pristionchus species.</title>
        <authorList>
            <person name="Yoshida K."/>
            <person name="Sommer R.J."/>
        </authorList>
    </citation>
    <scope>NUCLEOTIDE SEQUENCE</scope>
    <source>
        <strain evidence="2">RS5133</strain>
    </source>
</reference>
<keyword evidence="3" id="KW-1185">Reference proteome</keyword>